<dbReference type="Pfam" id="PF02036">
    <property type="entry name" value="SCP2"/>
    <property type="match status" value="1"/>
</dbReference>
<dbReference type="RefSeq" id="WP_097152658.1">
    <property type="nucleotide sequence ID" value="NZ_OBEL01000001.1"/>
</dbReference>
<organism evidence="3 4">
    <name type="scientific">Cohaesibacter gelatinilyticus</name>
    <dbReference type="NCBI Taxonomy" id="372072"/>
    <lineage>
        <taxon>Bacteria</taxon>
        <taxon>Pseudomonadati</taxon>
        <taxon>Pseudomonadota</taxon>
        <taxon>Alphaproteobacteria</taxon>
        <taxon>Hyphomicrobiales</taxon>
        <taxon>Cohaesibacteraceae</taxon>
    </lineage>
</organism>
<dbReference type="SUPFAM" id="SSF55718">
    <property type="entry name" value="SCP-like"/>
    <property type="match status" value="1"/>
</dbReference>
<gene>
    <name evidence="3" type="ORF">SAMN06265368_1494</name>
</gene>
<evidence type="ECO:0000313" key="3">
    <source>
        <dbReference type="EMBL" id="SNZ08181.1"/>
    </source>
</evidence>
<dbReference type="OrthoDB" id="8479080at2"/>
<dbReference type="InterPro" id="IPR036527">
    <property type="entry name" value="SCP2_sterol-bd_dom_sf"/>
</dbReference>
<name>A0A285NKK9_9HYPH</name>
<dbReference type="EMBL" id="OBEL01000001">
    <property type="protein sequence ID" value="SNZ08181.1"/>
    <property type="molecule type" value="Genomic_DNA"/>
</dbReference>
<reference evidence="3 4" key="1">
    <citation type="submission" date="2017-09" db="EMBL/GenBank/DDBJ databases">
        <authorList>
            <person name="Ehlers B."/>
            <person name="Leendertz F.H."/>
        </authorList>
    </citation>
    <scope>NUCLEOTIDE SEQUENCE [LARGE SCALE GENOMIC DNA]</scope>
    <source>
        <strain evidence="3 4">DSM 18289</strain>
    </source>
</reference>
<feature type="region of interest" description="Disordered" evidence="1">
    <location>
        <begin position="170"/>
        <end position="191"/>
    </location>
</feature>
<evidence type="ECO:0000259" key="2">
    <source>
        <dbReference type="Pfam" id="PF02036"/>
    </source>
</evidence>
<protein>
    <submittedName>
        <fullName evidence="3">Predicted lipid carrier protein YhbT, contains SCP2 domain</fullName>
    </submittedName>
</protein>
<dbReference type="InterPro" id="IPR003033">
    <property type="entry name" value="SCP2_sterol-bd_dom"/>
</dbReference>
<evidence type="ECO:0000256" key="1">
    <source>
        <dbReference type="SAM" id="MobiDB-lite"/>
    </source>
</evidence>
<dbReference type="AlphaFoldDB" id="A0A285NKK9"/>
<accession>A0A285NKK9</accession>
<proteinExistence type="predicted"/>
<feature type="domain" description="SCP2" evidence="2">
    <location>
        <begin position="45"/>
        <end position="136"/>
    </location>
</feature>
<keyword evidence="4" id="KW-1185">Reference proteome</keyword>
<dbReference type="Proteomes" id="UP000219439">
    <property type="component" value="Unassembled WGS sequence"/>
</dbReference>
<sequence length="191" mass="21534">MTNMTARRLPSYVAHMTKFLPLAPLERLISKTADRVAKEHPEFFDRLDEYADKSYVIVPTDLDWIAGLSFQNEHVQLRLSRSLNAFPNRDVLVKAPILSLLNLLDGEEDGDALFFSRDLSIEGDTEAVLALRNALDDAEIDFLYQIAQLTGPFSRPVENGAKTLMNHLRRKKASPDNSMDSMGEMHGPYPS</sequence>
<evidence type="ECO:0000313" key="4">
    <source>
        <dbReference type="Proteomes" id="UP000219439"/>
    </source>
</evidence>